<evidence type="ECO:0000313" key="1">
    <source>
        <dbReference type="EMBL" id="GBM38330.1"/>
    </source>
</evidence>
<name>A0A4Y2F9W6_ARAVE</name>
<dbReference type="AlphaFoldDB" id="A0A4Y2F9W6"/>
<comment type="caution">
    <text evidence="1">The sequence shown here is derived from an EMBL/GenBank/DDBJ whole genome shotgun (WGS) entry which is preliminary data.</text>
</comment>
<organism evidence="1 2">
    <name type="scientific">Araneus ventricosus</name>
    <name type="common">Orbweaver spider</name>
    <name type="synonym">Epeira ventricosa</name>
    <dbReference type="NCBI Taxonomy" id="182803"/>
    <lineage>
        <taxon>Eukaryota</taxon>
        <taxon>Metazoa</taxon>
        <taxon>Ecdysozoa</taxon>
        <taxon>Arthropoda</taxon>
        <taxon>Chelicerata</taxon>
        <taxon>Arachnida</taxon>
        <taxon>Araneae</taxon>
        <taxon>Araneomorphae</taxon>
        <taxon>Entelegynae</taxon>
        <taxon>Araneoidea</taxon>
        <taxon>Araneidae</taxon>
        <taxon>Araneus</taxon>
    </lineage>
</organism>
<reference evidence="1 2" key="1">
    <citation type="journal article" date="2019" name="Sci. Rep.">
        <title>Orb-weaving spider Araneus ventricosus genome elucidates the spidroin gene catalogue.</title>
        <authorList>
            <person name="Kono N."/>
            <person name="Nakamura H."/>
            <person name="Ohtoshi R."/>
            <person name="Moran D.A.P."/>
            <person name="Shinohara A."/>
            <person name="Yoshida Y."/>
            <person name="Fujiwara M."/>
            <person name="Mori M."/>
            <person name="Tomita M."/>
            <person name="Arakawa K."/>
        </authorList>
    </citation>
    <scope>NUCLEOTIDE SEQUENCE [LARGE SCALE GENOMIC DNA]</scope>
</reference>
<dbReference type="EMBL" id="BGPR01000865">
    <property type="protein sequence ID" value="GBM38330.1"/>
    <property type="molecule type" value="Genomic_DNA"/>
</dbReference>
<proteinExistence type="predicted"/>
<protein>
    <submittedName>
        <fullName evidence="1">Uncharacterized protein</fullName>
    </submittedName>
</protein>
<sequence>MDFVKLNKDQMKWTIPELAPLLHVSSRHQRGSLAYDVGIYAHQLHIHGECLLESGVNPGPEAKTLPLGHLNLESVEDKSDKSLLKFP</sequence>
<accession>A0A4Y2F9W6</accession>
<evidence type="ECO:0000313" key="2">
    <source>
        <dbReference type="Proteomes" id="UP000499080"/>
    </source>
</evidence>
<dbReference type="Proteomes" id="UP000499080">
    <property type="component" value="Unassembled WGS sequence"/>
</dbReference>
<gene>
    <name evidence="1" type="ORF">AVEN_158357_1</name>
</gene>
<keyword evidence="2" id="KW-1185">Reference proteome</keyword>